<proteinExistence type="predicted"/>
<gene>
    <name evidence="1" type="ORF">LZC95_18815</name>
</gene>
<evidence type="ECO:0000313" key="1">
    <source>
        <dbReference type="EMBL" id="WXA98862.1"/>
    </source>
</evidence>
<organism evidence="1 2">
    <name type="scientific">Pendulispora brunnea</name>
    <dbReference type="NCBI Taxonomy" id="2905690"/>
    <lineage>
        <taxon>Bacteria</taxon>
        <taxon>Pseudomonadati</taxon>
        <taxon>Myxococcota</taxon>
        <taxon>Myxococcia</taxon>
        <taxon>Myxococcales</taxon>
        <taxon>Sorangiineae</taxon>
        <taxon>Pendulisporaceae</taxon>
        <taxon>Pendulispora</taxon>
    </lineage>
</organism>
<evidence type="ECO:0000313" key="2">
    <source>
        <dbReference type="Proteomes" id="UP001379533"/>
    </source>
</evidence>
<accession>A0ABZ2KJK5</accession>
<keyword evidence="2" id="KW-1185">Reference proteome</keyword>
<dbReference type="RefSeq" id="WP_394849484.1">
    <property type="nucleotide sequence ID" value="NZ_CP089982.1"/>
</dbReference>
<dbReference type="Proteomes" id="UP001379533">
    <property type="component" value="Chromosome"/>
</dbReference>
<protein>
    <submittedName>
        <fullName evidence="1">Uncharacterized protein</fullName>
    </submittedName>
</protein>
<reference evidence="1 2" key="1">
    <citation type="submission" date="2021-12" db="EMBL/GenBank/DDBJ databases">
        <title>Discovery of the Pendulisporaceae a myxobacterial family with distinct sporulation behavior and unique specialized metabolism.</title>
        <authorList>
            <person name="Garcia R."/>
            <person name="Popoff A."/>
            <person name="Bader C.D."/>
            <person name="Loehr J."/>
            <person name="Walesch S."/>
            <person name="Walt C."/>
            <person name="Boldt J."/>
            <person name="Bunk B."/>
            <person name="Haeckl F.J.F.P.J."/>
            <person name="Gunesch A.P."/>
            <person name="Birkelbach J."/>
            <person name="Nuebel U."/>
            <person name="Pietschmann T."/>
            <person name="Bach T."/>
            <person name="Mueller R."/>
        </authorList>
    </citation>
    <scope>NUCLEOTIDE SEQUENCE [LARGE SCALE GENOMIC DNA]</scope>
    <source>
        <strain evidence="1 2">MSr12523</strain>
    </source>
</reference>
<sequence length="86" mass="9095">MKEIGQGAKLIGFVQVHVGARIFALPVQAVKFDRDRSSIPPGGFFSDEAGQYGILVDGDASPSDVQAQIAAASAEAVRYISARFLN</sequence>
<dbReference type="EMBL" id="CP089982">
    <property type="protein sequence ID" value="WXA98862.1"/>
    <property type="molecule type" value="Genomic_DNA"/>
</dbReference>
<name>A0ABZ2KJK5_9BACT</name>